<dbReference type="RefSeq" id="WP_143086630.1">
    <property type="nucleotide sequence ID" value="NZ_FOFT01000002.1"/>
</dbReference>
<dbReference type="AlphaFoldDB" id="A0A1H9EV39"/>
<evidence type="ECO:0000313" key="1">
    <source>
        <dbReference type="EMBL" id="SEQ29616.1"/>
    </source>
</evidence>
<gene>
    <name evidence="1" type="ORF">SAMN05216195_10281</name>
</gene>
<organism evidence="1 2">
    <name type="scientific">Lentzea flaviverrucosa</name>
    <dbReference type="NCBI Taxonomy" id="200379"/>
    <lineage>
        <taxon>Bacteria</taxon>
        <taxon>Bacillati</taxon>
        <taxon>Actinomycetota</taxon>
        <taxon>Actinomycetes</taxon>
        <taxon>Pseudonocardiales</taxon>
        <taxon>Pseudonocardiaceae</taxon>
        <taxon>Lentzea</taxon>
    </lineage>
</organism>
<dbReference type="Proteomes" id="UP000199028">
    <property type="component" value="Unassembled WGS sequence"/>
</dbReference>
<accession>A0A1H9EV39</accession>
<dbReference type="EMBL" id="FOFT01000002">
    <property type="protein sequence ID" value="SEQ29616.1"/>
    <property type="molecule type" value="Genomic_DNA"/>
</dbReference>
<proteinExistence type="predicted"/>
<name>A0A1H9EV39_9PSEU</name>
<protein>
    <submittedName>
        <fullName evidence="1">Uncharacterized protein</fullName>
    </submittedName>
</protein>
<evidence type="ECO:0000313" key="2">
    <source>
        <dbReference type="Proteomes" id="UP000199028"/>
    </source>
</evidence>
<sequence length="77" mass="8087">MVELPEVLALLVDVIADDKYGIVATAELAGRIEWEVKALGEALRRAGVPSAGKRRLEGHPNAVAVVDLDAIRAAISG</sequence>
<reference evidence="2" key="1">
    <citation type="submission" date="2016-10" db="EMBL/GenBank/DDBJ databases">
        <authorList>
            <person name="Varghese N."/>
            <person name="Submissions S."/>
        </authorList>
    </citation>
    <scope>NUCLEOTIDE SEQUENCE [LARGE SCALE GENOMIC DNA]</scope>
    <source>
        <strain evidence="2">CGMCC 4.578</strain>
    </source>
</reference>
<keyword evidence="2" id="KW-1185">Reference proteome</keyword>